<gene>
    <name evidence="4" type="ORF">X798_06259</name>
</gene>
<feature type="domain" description="F-box" evidence="3">
    <location>
        <begin position="170"/>
        <end position="223"/>
    </location>
</feature>
<dbReference type="SMART" id="SM00256">
    <property type="entry name" value="FBOX"/>
    <property type="match status" value="1"/>
</dbReference>
<feature type="compositionally biased region" description="Basic and acidic residues" evidence="2">
    <location>
        <begin position="159"/>
        <end position="170"/>
    </location>
</feature>
<dbReference type="PROSITE" id="PS50181">
    <property type="entry name" value="FBOX"/>
    <property type="match status" value="1"/>
</dbReference>
<dbReference type="Gene3D" id="3.80.10.10">
    <property type="entry name" value="Ribonuclease Inhibitor"/>
    <property type="match status" value="2"/>
</dbReference>
<name>A0A238BQ02_9BILA</name>
<reference evidence="4 5" key="1">
    <citation type="submission" date="2015-12" db="EMBL/GenBank/DDBJ databases">
        <title>Draft genome of the nematode, Onchocerca flexuosa.</title>
        <authorList>
            <person name="Mitreva M."/>
        </authorList>
    </citation>
    <scope>NUCLEOTIDE SEQUENCE [LARGE SCALE GENOMIC DNA]</scope>
    <source>
        <strain evidence="4">Red Deer</strain>
    </source>
</reference>
<dbReference type="InterPro" id="IPR001810">
    <property type="entry name" value="F-box_dom"/>
</dbReference>
<keyword evidence="1" id="KW-0833">Ubl conjugation pathway</keyword>
<evidence type="ECO:0000256" key="1">
    <source>
        <dbReference type="ARBA" id="ARBA00022786"/>
    </source>
</evidence>
<dbReference type="SUPFAM" id="SSF81383">
    <property type="entry name" value="F-box domain"/>
    <property type="match status" value="1"/>
</dbReference>
<dbReference type="EMBL" id="KZ270065">
    <property type="protein sequence ID" value="OZC06755.1"/>
    <property type="molecule type" value="Genomic_DNA"/>
</dbReference>
<organism evidence="4 5">
    <name type="scientific">Onchocerca flexuosa</name>
    <dbReference type="NCBI Taxonomy" id="387005"/>
    <lineage>
        <taxon>Eukaryota</taxon>
        <taxon>Metazoa</taxon>
        <taxon>Ecdysozoa</taxon>
        <taxon>Nematoda</taxon>
        <taxon>Chromadorea</taxon>
        <taxon>Rhabditida</taxon>
        <taxon>Spirurina</taxon>
        <taxon>Spiruromorpha</taxon>
        <taxon>Filarioidea</taxon>
        <taxon>Onchocercidae</taxon>
        <taxon>Onchocerca</taxon>
    </lineage>
</organism>
<feature type="compositionally biased region" description="Basic and acidic residues" evidence="2">
    <location>
        <begin position="101"/>
        <end position="112"/>
    </location>
</feature>
<evidence type="ECO:0000313" key="5">
    <source>
        <dbReference type="Proteomes" id="UP000242913"/>
    </source>
</evidence>
<feature type="region of interest" description="Disordered" evidence="2">
    <location>
        <begin position="83"/>
        <end position="170"/>
    </location>
</feature>
<dbReference type="Pfam" id="PF25372">
    <property type="entry name" value="DUF7885"/>
    <property type="match status" value="1"/>
</dbReference>
<proteinExistence type="predicted"/>
<dbReference type="PANTHER" id="PTHR13318">
    <property type="entry name" value="PARTNER OF PAIRED, ISOFORM B-RELATED"/>
    <property type="match status" value="1"/>
</dbReference>
<evidence type="ECO:0000259" key="3">
    <source>
        <dbReference type="PROSITE" id="PS50181"/>
    </source>
</evidence>
<dbReference type="SMART" id="SM00367">
    <property type="entry name" value="LRR_CC"/>
    <property type="match status" value="8"/>
</dbReference>
<protein>
    <submittedName>
        <fullName evidence="4">F-box domain protein</fullName>
    </submittedName>
</protein>
<dbReference type="Proteomes" id="UP000242913">
    <property type="component" value="Unassembled WGS sequence"/>
</dbReference>
<dbReference type="InterPro" id="IPR036047">
    <property type="entry name" value="F-box-like_dom_sf"/>
</dbReference>
<dbReference type="SUPFAM" id="SSF52047">
    <property type="entry name" value="RNI-like"/>
    <property type="match status" value="1"/>
</dbReference>
<dbReference type="Pfam" id="PF12937">
    <property type="entry name" value="F-box-like"/>
    <property type="match status" value="1"/>
</dbReference>
<keyword evidence="5" id="KW-1185">Reference proteome</keyword>
<dbReference type="OrthoDB" id="5788212at2759"/>
<feature type="compositionally biased region" description="Polar residues" evidence="2">
    <location>
        <begin position="135"/>
        <end position="147"/>
    </location>
</feature>
<evidence type="ECO:0000256" key="2">
    <source>
        <dbReference type="SAM" id="MobiDB-lite"/>
    </source>
</evidence>
<accession>A0A238BQ02</accession>
<dbReference type="PANTHER" id="PTHR13318:SF247">
    <property type="entry name" value="GH16156P"/>
    <property type="match status" value="1"/>
</dbReference>
<dbReference type="InterPro" id="IPR057207">
    <property type="entry name" value="FBXL15_LRR"/>
</dbReference>
<dbReference type="InterPro" id="IPR006553">
    <property type="entry name" value="Leu-rich_rpt_Cys-con_subtyp"/>
</dbReference>
<sequence length="731" mass="83384">MFSSRPGLLDTESSGFVGDCRAGQVRCGITLGTGMIDNWCLREVDVERSVTSFSVVLFGSKKMRLRSNRNTEEPYPTVCHLNTTQSRKVDSRGMKRMAPTIRDEKSAKKKVQDLSAPTTSGCSSTAHHHHQQQQPLNSAVNSDNNAQLVKCKSNKSSRGKSDKTQEDNIQKDISSIPDHILISIFTLLPIVDRIRIERVCRRWRYIAKNYSWTMTTEFSYSSLIGDKECSLPCLIERPLVGNKEIKSLAQRCGDHLLEMDLHAFRDTLTYNVCMCFAVHCPNLTVLNMYGIQLTNSSLKSLGRHCPNLEVVNFHRCFQESVVERGLTSFFSKCQNLKEIDVGENERLTGLPSFTMLPRSIVNLKIGGCFRLTATSLFAIRDRCPNLVALTMNSVDNISPTHLNSFFASLPKLELLKFGECYVSHTLGGIEINFSFMKNLTELTVYDNLLMTDEAMFKFSILFSIYQLFKTNQFPFPLCHGEKLDIYIVLRNTVIGCKQLKYVDLSGCSRFVSNVGLRELAKLPYLSHLNLSYMRVVDDQTIRIIAEKGTLQTILLHRCDEISDEAVKMLLKCCPFLTALDISFCPKVTDESMEEMVNYVSKRQEREALLPTSSRGHITPLTEVVTKMRRHERSLQALMDADFERHLMRFENFRYRFGNTSDYSLNPLYDIRHTGRYKPNPDGFTELHVWTAHSSITRPYPRTHPLLKVDDRDSIAEQSSSIFEFSVVIRIN</sequence>
<dbReference type="GO" id="GO:0031146">
    <property type="term" value="P:SCF-dependent proteasomal ubiquitin-dependent protein catabolic process"/>
    <property type="evidence" value="ECO:0007669"/>
    <property type="project" value="TreeGrafter"/>
</dbReference>
<dbReference type="GO" id="GO:0019005">
    <property type="term" value="C:SCF ubiquitin ligase complex"/>
    <property type="evidence" value="ECO:0007669"/>
    <property type="project" value="TreeGrafter"/>
</dbReference>
<dbReference type="InterPro" id="IPR032675">
    <property type="entry name" value="LRR_dom_sf"/>
</dbReference>
<feature type="compositionally biased region" description="Polar residues" evidence="2">
    <location>
        <begin position="115"/>
        <end position="125"/>
    </location>
</feature>
<evidence type="ECO:0000313" key="4">
    <source>
        <dbReference type="EMBL" id="OZC06755.1"/>
    </source>
</evidence>
<dbReference type="AlphaFoldDB" id="A0A238BQ02"/>